<evidence type="ECO:0000256" key="6">
    <source>
        <dbReference type="SAM" id="Phobius"/>
    </source>
</evidence>
<dbReference type="InterPro" id="IPR000412">
    <property type="entry name" value="ABC_2_transport"/>
</dbReference>
<feature type="transmembrane region" description="Helical" evidence="6">
    <location>
        <begin position="59"/>
        <end position="81"/>
    </location>
</feature>
<dbReference type="GO" id="GO:0140359">
    <property type="term" value="F:ABC-type transporter activity"/>
    <property type="evidence" value="ECO:0007669"/>
    <property type="project" value="InterPro"/>
</dbReference>
<dbReference type="AlphaFoldDB" id="A0A846RSE7"/>
<evidence type="ECO:0000256" key="5">
    <source>
        <dbReference type="ARBA" id="ARBA00023251"/>
    </source>
</evidence>
<evidence type="ECO:0000259" key="7">
    <source>
        <dbReference type="Pfam" id="PF01061"/>
    </source>
</evidence>
<accession>A0A846RSE7</accession>
<protein>
    <submittedName>
        <fullName evidence="8">ABC-2 type transport system permease protein</fullName>
    </submittedName>
</protein>
<keyword evidence="4 6" id="KW-0472">Membrane</keyword>
<evidence type="ECO:0000256" key="2">
    <source>
        <dbReference type="ARBA" id="ARBA00022692"/>
    </source>
</evidence>
<dbReference type="RefSeq" id="WP_167994653.1">
    <property type="nucleotide sequence ID" value="NZ_JAATJL010000001.1"/>
</dbReference>
<evidence type="ECO:0000313" key="9">
    <source>
        <dbReference type="Proteomes" id="UP000547458"/>
    </source>
</evidence>
<dbReference type="Proteomes" id="UP000547458">
    <property type="component" value="Unassembled WGS sequence"/>
</dbReference>
<evidence type="ECO:0000256" key="3">
    <source>
        <dbReference type="ARBA" id="ARBA00022989"/>
    </source>
</evidence>
<dbReference type="GO" id="GO:0043190">
    <property type="term" value="C:ATP-binding cassette (ABC) transporter complex"/>
    <property type="evidence" value="ECO:0007669"/>
    <property type="project" value="InterPro"/>
</dbReference>
<evidence type="ECO:0000256" key="4">
    <source>
        <dbReference type="ARBA" id="ARBA00023136"/>
    </source>
</evidence>
<keyword evidence="2 6" id="KW-0812">Transmembrane</keyword>
<dbReference type="PANTHER" id="PTHR43229:SF2">
    <property type="entry name" value="NODULATION PROTEIN J"/>
    <property type="match status" value="1"/>
</dbReference>
<feature type="transmembrane region" description="Helical" evidence="6">
    <location>
        <begin position="184"/>
        <end position="202"/>
    </location>
</feature>
<gene>
    <name evidence="8" type="ORF">BJ994_002548</name>
</gene>
<dbReference type="PANTHER" id="PTHR43229">
    <property type="entry name" value="NODULATION PROTEIN J"/>
    <property type="match status" value="1"/>
</dbReference>
<feature type="domain" description="ABC-2 type transporter transmembrane" evidence="7">
    <location>
        <begin position="13"/>
        <end position="219"/>
    </location>
</feature>
<proteinExistence type="predicted"/>
<feature type="transmembrane region" description="Helical" evidence="6">
    <location>
        <begin position="231"/>
        <end position="253"/>
    </location>
</feature>
<dbReference type="InterPro" id="IPR051784">
    <property type="entry name" value="Nod_factor_ABC_transporter"/>
</dbReference>
<dbReference type="InterPro" id="IPR013525">
    <property type="entry name" value="ABC2_TM"/>
</dbReference>
<comment type="caution">
    <text evidence="8">The sequence shown here is derived from an EMBL/GenBank/DDBJ whole genome shotgun (WGS) entry which is preliminary data.</text>
</comment>
<dbReference type="EMBL" id="JAATJL010000001">
    <property type="protein sequence ID" value="NJC23472.1"/>
    <property type="molecule type" value="Genomic_DNA"/>
</dbReference>
<keyword evidence="9" id="KW-1185">Reference proteome</keyword>
<evidence type="ECO:0000313" key="8">
    <source>
        <dbReference type="EMBL" id="NJC23472.1"/>
    </source>
</evidence>
<dbReference type="Pfam" id="PF01061">
    <property type="entry name" value="ABC2_membrane"/>
    <property type="match status" value="1"/>
</dbReference>
<feature type="transmembrane region" description="Helical" evidence="6">
    <location>
        <begin position="113"/>
        <end position="132"/>
    </location>
</feature>
<feature type="transmembrane region" description="Helical" evidence="6">
    <location>
        <begin position="27"/>
        <end position="47"/>
    </location>
</feature>
<name>A0A846RSE7_9MICC</name>
<dbReference type="GO" id="GO:0046677">
    <property type="term" value="P:response to antibiotic"/>
    <property type="evidence" value="ECO:0007669"/>
    <property type="project" value="UniProtKB-KW"/>
</dbReference>
<reference evidence="8 9" key="1">
    <citation type="submission" date="2020-03" db="EMBL/GenBank/DDBJ databases">
        <title>Sequencing the genomes of 1000 actinobacteria strains.</title>
        <authorList>
            <person name="Klenk H.-P."/>
        </authorList>
    </citation>
    <scope>NUCLEOTIDE SEQUENCE [LARGE SCALE GENOMIC DNA]</scope>
    <source>
        <strain evidence="8 9">DSM 16403</strain>
    </source>
</reference>
<sequence>MTTAAAPTRLSLIKTHATAQILEQLRIPVAVISSVIFPALALLFFVVPQQGVVEDPAASLQAVAQLALFGVMSSFLFNYGIGVAEERQNPWSSYVRTLPVGPLPGTLARAMTAMLFALLSLIPVLILGWLLTAAPEAFTSGDLPWWQVPVSVVVWLLCGLPFLMLGLFIGYMCTSKVAIAVTQVVFFPLAFAGGMMLPPFLFPDWLNTLSLFLPSRAARDLAVFTLSGDGLHATTILCITAWTLLLGVLALWANRRDQGRRFR</sequence>
<keyword evidence="5" id="KW-0046">Antibiotic resistance</keyword>
<evidence type="ECO:0000256" key="1">
    <source>
        <dbReference type="ARBA" id="ARBA00004141"/>
    </source>
</evidence>
<dbReference type="PIRSF" id="PIRSF006648">
    <property type="entry name" value="DrrB"/>
    <property type="match status" value="1"/>
</dbReference>
<organism evidence="8 9">
    <name type="scientific">Arthrobacter pigmenti</name>
    <dbReference type="NCBI Taxonomy" id="271432"/>
    <lineage>
        <taxon>Bacteria</taxon>
        <taxon>Bacillati</taxon>
        <taxon>Actinomycetota</taxon>
        <taxon>Actinomycetes</taxon>
        <taxon>Micrococcales</taxon>
        <taxon>Micrococcaceae</taxon>
        <taxon>Arthrobacter</taxon>
    </lineage>
</organism>
<keyword evidence="3 6" id="KW-1133">Transmembrane helix</keyword>
<comment type="subcellular location">
    <subcellularLocation>
        <location evidence="1">Membrane</location>
        <topology evidence="1">Multi-pass membrane protein</topology>
    </subcellularLocation>
</comment>
<feature type="transmembrane region" description="Helical" evidence="6">
    <location>
        <begin position="152"/>
        <end position="172"/>
    </location>
</feature>